<sequence length="353" mass="37911">MGTIGRDRRLLTREPRKVSQHMRRLRREVELSVKGRPTKADVARRANVSTATVSYVLNNSVGRTISAQTRAAVHSAAAELGYRPNLAARNLARGKSGVILYIVPRLAGGEMPMQVGTHMTTELARRGIMQVQLFETEQDDAVVDAINHLQPIAVTSLFPLGRKASGAVADAAIPHICVHTLPGLQDPQYSVGQMRVDHLVSRGHRNVAFAYSGDRRWRALGDYWIDGVRRAAHQRGLPEVAVKALTPDDSAKAVGELHAAGVTAVCAQSDEVAFVVLNGVRRAGLRCPDDLAVIGVDATALSPFSVPALTTVVFDREAIAEVALSAVLTELGLPDGSPADPRDIATLVIREST</sequence>
<keyword evidence="1" id="KW-0805">Transcription regulation</keyword>
<dbReference type="Pfam" id="PF00356">
    <property type="entry name" value="LacI"/>
    <property type="match status" value="1"/>
</dbReference>
<dbReference type="InterPro" id="IPR046335">
    <property type="entry name" value="LacI/GalR-like_sensor"/>
</dbReference>
<feature type="domain" description="HTH lacI-type" evidence="4">
    <location>
        <begin position="37"/>
        <end position="93"/>
    </location>
</feature>
<evidence type="ECO:0000313" key="5">
    <source>
        <dbReference type="EMBL" id="BBY25845.1"/>
    </source>
</evidence>
<dbReference type="EMBL" id="AP022587">
    <property type="protein sequence ID" value="BBY25845.1"/>
    <property type="molecule type" value="Genomic_DNA"/>
</dbReference>
<keyword evidence="3" id="KW-0804">Transcription</keyword>
<keyword evidence="2" id="KW-0238">DNA-binding</keyword>
<dbReference type="InterPro" id="IPR028082">
    <property type="entry name" value="Peripla_BP_I"/>
</dbReference>
<dbReference type="KEGG" id="msto:MSTO_60500"/>
<dbReference type="Gene3D" id="3.40.50.2300">
    <property type="match status" value="2"/>
</dbReference>
<organism evidence="5 6">
    <name type="scientific">Mycobacterium stomatepiae</name>
    <dbReference type="NCBI Taxonomy" id="470076"/>
    <lineage>
        <taxon>Bacteria</taxon>
        <taxon>Bacillati</taxon>
        <taxon>Actinomycetota</taxon>
        <taxon>Actinomycetes</taxon>
        <taxon>Mycobacteriales</taxon>
        <taxon>Mycobacteriaceae</taxon>
        <taxon>Mycobacterium</taxon>
        <taxon>Mycobacterium simiae complex</taxon>
    </lineage>
</organism>
<dbReference type="SMART" id="SM00354">
    <property type="entry name" value="HTH_LACI"/>
    <property type="match status" value="1"/>
</dbReference>
<dbReference type="Pfam" id="PF13377">
    <property type="entry name" value="Peripla_BP_3"/>
    <property type="match status" value="1"/>
</dbReference>
<evidence type="ECO:0000313" key="6">
    <source>
        <dbReference type="Proteomes" id="UP000467130"/>
    </source>
</evidence>
<evidence type="ECO:0000259" key="4">
    <source>
        <dbReference type="PROSITE" id="PS50932"/>
    </source>
</evidence>
<keyword evidence="6" id="KW-1185">Reference proteome</keyword>
<gene>
    <name evidence="5" type="ORF">MSTO_60500</name>
</gene>
<proteinExistence type="predicted"/>
<dbReference type="GO" id="GO:0000976">
    <property type="term" value="F:transcription cis-regulatory region binding"/>
    <property type="evidence" value="ECO:0007669"/>
    <property type="project" value="TreeGrafter"/>
</dbReference>
<evidence type="ECO:0000256" key="3">
    <source>
        <dbReference type="ARBA" id="ARBA00023163"/>
    </source>
</evidence>
<dbReference type="PROSITE" id="PS50932">
    <property type="entry name" value="HTH_LACI_2"/>
    <property type="match status" value="1"/>
</dbReference>
<reference evidence="5 6" key="1">
    <citation type="journal article" date="2019" name="Emerg. Microbes Infect.">
        <title>Comprehensive subspecies identification of 175 nontuberculous mycobacteria species based on 7547 genomic profiles.</title>
        <authorList>
            <person name="Matsumoto Y."/>
            <person name="Kinjo T."/>
            <person name="Motooka D."/>
            <person name="Nabeya D."/>
            <person name="Jung N."/>
            <person name="Uechi K."/>
            <person name="Horii T."/>
            <person name="Iida T."/>
            <person name="Fujita J."/>
            <person name="Nakamura S."/>
        </authorList>
    </citation>
    <scope>NUCLEOTIDE SEQUENCE [LARGE SCALE GENOMIC DNA]</scope>
    <source>
        <strain evidence="5 6">JCM 17783</strain>
    </source>
</reference>
<evidence type="ECO:0000256" key="2">
    <source>
        <dbReference type="ARBA" id="ARBA00023125"/>
    </source>
</evidence>
<dbReference type="GO" id="GO:0003700">
    <property type="term" value="F:DNA-binding transcription factor activity"/>
    <property type="evidence" value="ECO:0007669"/>
    <property type="project" value="TreeGrafter"/>
</dbReference>
<evidence type="ECO:0000256" key="1">
    <source>
        <dbReference type="ARBA" id="ARBA00023015"/>
    </source>
</evidence>
<dbReference type="InterPro" id="IPR010982">
    <property type="entry name" value="Lambda_DNA-bd_dom_sf"/>
</dbReference>
<dbReference type="AlphaFoldDB" id="A0A7I7QHU9"/>
<name>A0A7I7QHU9_9MYCO</name>
<protein>
    <submittedName>
        <fullName evidence="5">LacI family transcriptional regulator</fullName>
    </submittedName>
</protein>
<dbReference type="Gene3D" id="1.10.260.40">
    <property type="entry name" value="lambda repressor-like DNA-binding domains"/>
    <property type="match status" value="1"/>
</dbReference>
<dbReference type="PANTHER" id="PTHR30146">
    <property type="entry name" value="LACI-RELATED TRANSCRIPTIONAL REPRESSOR"/>
    <property type="match status" value="1"/>
</dbReference>
<dbReference type="SUPFAM" id="SSF53822">
    <property type="entry name" value="Periplasmic binding protein-like I"/>
    <property type="match status" value="1"/>
</dbReference>
<dbReference type="Proteomes" id="UP000467130">
    <property type="component" value="Chromosome"/>
</dbReference>
<accession>A0A7I7QHU9</accession>
<dbReference type="SUPFAM" id="SSF47413">
    <property type="entry name" value="lambda repressor-like DNA-binding domains"/>
    <property type="match status" value="1"/>
</dbReference>
<dbReference type="InterPro" id="IPR000843">
    <property type="entry name" value="HTH_LacI"/>
</dbReference>
<dbReference type="CDD" id="cd06267">
    <property type="entry name" value="PBP1_LacI_sugar_binding-like"/>
    <property type="match status" value="1"/>
</dbReference>
<dbReference type="PANTHER" id="PTHR30146:SF153">
    <property type="entry name" value="LACTOSE OPERON REPRESSOR"/>
    <property type="match status" value="1"/>
</dbReference>
<dbReference type="CDD" id="cd01392">
    <property type="entry name" value="HTH_LacI"/>
    <property type="match status" value="1"/>
</dbReference>